<dbReference type="AlphaFoldDB" id="A0A8J4AI54"/>
<accession>A0A8J4AI54</accession>
<dbReference type="SUPFAM" id="SSF51658">
    <property type="entry name" value="Xylose isomerase-like"/>
    <property type="match status" value="1"/>
</dbReference>
<organism evidence="2 3">
    <name type="scientific">Actinocatenispora comari</name>
    <dbReference type="NCBI Taxonomy" id="2807577"/>
    <lineage>
        <taxon>Bacteria</taxon>
        <taxon>Bacillati</taxon>
        <taxon>Actinomycetota</taxon>
        <taxon>Actinomycetes</taxon>
        <taxon>Micromonosporales</taxon>
        <taxon>Micromonosporaceae</taxon>
        <taxon>Actinocatenispora</taxon>
    </lineage>
</organism>
<feature type="domain" description="Xylose isomerase-like TIM barrel" evidence="1">
    <location>
        <begin position="19"/>
        <end position="248"/>
    </location>
</feature>
<reference evidence="3" key="1">
    <citation type="journal article" date="2021" name="Int. J. Syst. Evol. Microbiol.">
        <title>Actinocatenispora comari sp. nov., an endophytic actinomycete isolated from aerial parts of Comarum salesowianum.</title>
        <authorList>
            <person name="Oyunbileg N."/>
            <person name="Iizaka Y."/>
            <person name="Hamada M."/>
            <person name="Davaapurev B.O."/>
            <person name="Fukumoto A."/>
            <person name="Tsetseg B."/>
            <person name="Kato F."/>
            <person name="Tamura T."/>
            <person name="Batkhuu J."/>
            <person name="Anzai Y."/>
        </authorList>
    </citation>
    <scope>NUCLEOTIDE SEQUENCE [LARGE SCALE GENOMIC DNA]</scope>
    <source>
        <strain evidence="3">NUM-2625</strain>
    </source>
</reference>
<dbReference type="PANTHER" id="PTHR12110:SF21">
    <property type="entry name" value="XYLOSE ISOMERASE-LIKE TIM BARREL DOMAIN-CONTAINING PROTEIN"/>
    <property type="match status" value="1"/>
</dbReference>
<name>A0A8J4AI54_9ACTN</name>
<dbReference type="Pfam" id="PF01261">
    <property type="entry name" value="AP_endonuc_2"/>
    <property type="match status" value="1"/>
</dbReference>
<dbReference type="InterPro" id="IPR050312">
    <property type="entry name" value="IolE/XylAMocC-like"/>
</dbReference>
<dbReference type="Gene3D" id="3.20.20.150">
    <property type="entry name" value="Divalent-metal-dependent TIM barrel enzymes"/>
    <property type="match status" value="1"/>
</dbReference>
<evidence type="ECO:0000313" key="2">
    <source>
        <dbReference type="EMBL" id="GIL31020.1"/>
    </source>
</evidence>
<protein>
    <recommendedName>
        <fullName evidence="1">Xylose isomerase-like TIM barrel domain-containing protein</fullName>
    </recommendedName>
</protein>
<dbReference type="EMBL" id="BOPO01000128">
    <property type="protein sequence ID" value="GIL31020.1"/>
    <property type="molecule type" value="Genomic_DNA"/>
</dbReference>
<evidence type="ECO:0000259" key="1">
    <source>
        <dbReference type="Pfam" id="PF01261"/>
    </source>
</evidence>
<sequence>MIAFATLGCPGLPLPEVIELATASGCTGIEFRYADGEPVHPGLSAAELAAVRDRLAAAGLTALALDSYIRVAGEGDDAQVVAELRRHLAAAVAVGAPYVRVFPGGGEPSPAADERAVRRLAAVADAAADAGVGVLLETHDSHRRAEDAVRVVAAATERAGLSTSDGVPLGVIWDVLHTWLGGETPATSAALVAPWLGYVQVKDVPSAEDSTPVPIGEGVLPLDEVLAQLRRREYTGPVSLEWERAWHPEVAPLADVLPGYVDLLRIADTARSAQAAGGGDAEGEAAGRER</sequence>
<proteinExistence type="predicted"/>
<comment type="caution">
    <text evidence="2">The sequence shown here is derived from an EMBL/GenBank/DDBJ whole genome shotgun (WGS) entry which is preliminary data.</text>
</comment>
<gene>
    <name evidence="2" type="ORF">NUM_62740</name>
</gene>
<dbReference type="InterPro" id="IPR013022">
    <property type="entry name" value="Xyl_isomerase-like_TIM-brl"/>
</dbReference>
<dbReference type="Proteomes" id="UP000614996">
    <property type="component" value="Unassembled WGS sequence"/>
</dbReference>
<keyword evidence="3" id="KW-1185">Reference proteome</keyword>
<dbReference type="InterPro" id="IPR036237">
    <property type="entry name" value="Xyl_isomerase-like_sf"/>
</dbReference>
<dbReference type="PANTHER" id="PTHR12110">
    <property type="entry name" value="HYDROXYPYRUVATE ISOMERASE"/>
    <property type="match status" value="1"/>
</dbReference>
<dbReference type="RefSeq" id="WP_207128597.1">
    <property type="nucleotide sequence ID" value="NZ_BOPO01000128.1"/>
</dbReference>
<evidence type="ECO:0000313" key="3">
    <source>
        <dbReference type="Proteomes" id="UP000614996"/>
    </source>
</evidence>